<organism evidence="10 11">
    <name type="scientific">Candidatus Harrisonbacteria bacterium RIFCSPHIGHO2_02_FULL_42_16</name>
    <dbReference type="NCBI Taxonomy" id="1798404"/>
    <lineage>
        <taxon>Bacteria</taxon>
        <taxon>Candidatus Harrisoniibacteriota</taxon>
    </lineage>
</organism>
<accession>A0A1G1ZIC2</accession>
<feature type="transmembrane region" description="Helical" evidence="8">
    <location>
        <begin position="319"/>
        <end position="342"/>
    </location>
</feature>
<dbReference type="GO" id="GO:0016763">
    <property type="term" value="F:pentosyltransferase activity"/>
    <property type="evidence" value="ECO:0007669"/>
    <property type="project" value="TreeGrafter"/>
</dbReference>
<evidence type="ECO:0000313" key="10">
    <source>
        <dbReference type="EMBL" id="OGY64304.1"/>
    </source>
</evidence>
<dbReference type="Proteomes" id="UP000177960">
    <property type="component" value="Unassembled WGS sequence"/>
</dbReference>
<keyword evidence="4" id="KW-0808">Transferase</keyword>
<feature type="transmembrane region" description="Helical" evidence="8">
    <location>
        <begin position="294"/>
        <end position="313"/>
    </location>
</feature>
<dbReference type="PANTHER" id="PTHR33908:SF11">
    <property type="entry name" value="MEMBRANE PROTEIN"/>
    <property type="match status" value="1"/>
</dbReference>
<protein>
    <recommendedName>
        <fullName evidence="9">Glycosyltransferase RgtA/B/C/D-like domain-containing protein</fullName>
    </recommendedName>
</protein>
<feature type="transmembrane region" description="Helical" evidence="8">
    <location>
        <begin position="139"/>
        <end position="158"/>
    </location>
</feature>
<dbReference type="InterPro" id="IPR038731">
    <property type="entry name" value="RgtA/B/C-like"/>
</dbReference>
<feature type="transmembrane region" description="Helical" evidence="8">
    <location>
        <begin position="270"/>
        <end position="287"/>
    </location>
</feature>
<gene>
    <name evidence="10" type="ORF">A3B92_00770</name>
</gene>
<evidence type="ECO:0000256" key="7">
    <source>
        <dbReference type="ARBA" id="ARBA00023136"/>
    </source>
</evidence>
<keyword evidence="7 8" id="KW-0472">Membrane</keyword>
<feature type="transmembrane region" description="Helical" evidence="8">
    <location>
        <begin position="210"/>
        <end position="230"/>
    </location>
</feature>
<feature type="domain" description="Glycosyltransferase RgtA/B/C/D-like" evidence="9">
    <location>
        <begin position="74"/>
        <end position="224"/>
    </location>
</feature>
<dbReference type="PANTHER" id="PTHR33908">
    <property type="entry name" value="MANNOSYLTRANSFERASE YKCB-RELATED"/>
    <property type="match status" value="1"/>
</dbReference>
<sequence length="480" mass="55353">MSKTANLIFIIGLLVAVFFFATYDLTESPHTWYDEGAIIQRAITYLRYGTMHYQVAPDQFSSAAFDSTGYPVIYPIALAFKYFGIGLLPARAVMAVFILLLVLTAYTLIKRTAGSYYAAAAALLLGTFPPLYGNGKNVLGEIPGLFFLFLFLFCLHFLEKSGFRSRRFLVLSGLAAGLCLSTKPNFLLFLPALVIALLIFKKKEVWNWDVARYFLPAFMLPLILFAYTQFLPTDSLAKVLAFYRNPYNLTDWPALMLKNFLRFFTEATPIYFWSFFLTWLASLALRMKSDKNQISLSESTAFIFASILFLAYLRTPGWYRYFFIAHVLALVYFPFSFFHLFTKFIRFFSQRGKFYSSLMLLVLFMSIHLYLLGFNSWVSAYYGHTTTQNLESYFKDFNPSLSVFVYDVPQILTFLPNKNYYQYLSMNDTGLYEIGTEQISVIDQGVPDILILSADEENLERFAHYHLKDRVGGYLILIRR</sequence>
<dbReference type="GO" id="GO:0009103">
    <property type="term" value="P:lipopolysaccharide biosynthetic process"/>
    <property type="evidence" value="ECO:0007669"/>
    <property type="project" value="UniProtKB-ARBA"/>
</dbReference>
<keyword evidence="6 8" id="KW-1133">Transmembrane helix</keyword>
<dbReference type="GO" id="GO:0005886">
    <property type="term" value="C:plasma membrane"/>
    <property type="evidence" value="ECO:0007669"/>
    <property type="project" value="UniProtKB-SubCell"/>
</dbReference>
<evidence type="ECO:0000256" key="1">
    <source>
        <dbReference type="ARBA" id="ARBA00004651"/>
    </source>
</evidence>
<evidence type="ECO:0000256" key="3">
    <source>
        <dbReference type="ARBA" id="ARBA00022676"/>
    </source>
</evidence>
<feature type="transmembrane region" description="Helical" evidence="8">
    <location>
        <begin position="354"/>
        <end position="378"/>
    </location>
</feature>
<evidence type="ECO:0000256" key="2">
    <source>
        <dbReference type="ARBA" id="ARBA00022475"/>
    </source>
</evidence>
<feature type="transmembrane region" description="Helical" evidence="8">
    <location>
        <begin position="170"/>
        <end position="198"/>
    </location>
</feature>
<keyword evidence="5 8" id="KW-0812">Transmembrane</keyword>
<evidence type="ECO:0000256" key="5">
    <source>
        <dbReference type="ARBA" id="ARBA00022692"/>
    </source>
</evidence>
<feature type="transmembrane region" description="Helical" evidence="8">
    <location>
        <begin position="92"/>
        <end position="109"/>
    </location>
</feature>
<evidence type="ECO:0000259" key="9">
    <source>
        <dbReference type="Pfam" id="PF13231"/>
    </source>
</evidence>
<dbReference type="InterPro" id="IPR050297">
    <property type="entry name" value="LipidA_mod_glycosyltrf_83"/>
</dbReference>
<dbReference type="STRING" id="1798404.A3B92_00770"/>
<dbReference type="Pfam" id="PF13231">
    <property type="entry name" value="PMT_2"/>
    <property type="match status" value="1"/>
</dbReference>
<proteinExistence type="predicted"/>
<name>A0A1G1ZIC2_9BACT</name>
<comment type="subcellular location">
    <subcellularLocation>
        <location evidence="1">Cell membrane</location>
        <topology evidence="1">Multi-pass membrane protein</topology>
    </subcellularLocation>
</comment>
<feature type="transmembrane region" description="Helical" evidence="8">
    <location>
        <begin position="7"/>
        <end position="23"/>
    </location>
</feature>
<evidence type="ECO:0000256" key="4">
    <source>
        <dbReference type="ARBA" id="ARBA00022679"/>
    </source>
</evidence>
<comment type="caution">
    <text evidence="10">The sequence shown here is derived from an EMBL/GenBank/DDBJ whole genome shotgun (WGS) entry which is preliminary data.</text>
</comment>
<dbReference type="EMBL" id="MHJG01000005">
    <property type="protein sequence ID" value="OGY64304.1"/>
    <property type="molecule type" value="Genomic_DNA"/>
</dbReference>
<keyword evidence="2" id="KW-1003">Cell membrane</keyword>
<dbReference type="AlphaFoldDB" id="A0A1G1ZIC2"/>
<keyword evidence="3" id="KW-0328">Glycosyltransferase</keyword>
<evidence type="ECO:0000256" key="8">
    <source>
        <dbReference type="SAM" id="Phobius"/>
    </source>
</evidence>
<reference evidence="10 11" key="1">
    <citation type="journal article" date="2016" name="Nat. Commun.">
        <title>Thousands of microbial genomes shed light on interconnected biogeochemical processes in an aquifer system.</title>
        <authorList>
            <person name="Anantharaman K."/>
            <person name="Brown C.T."/>
            <person name="Hug L.A."/>
            <person name="Sharon I."/>
            <person name="Castelle C.J."/>
            <person name="Probst A.J."/>
            <person name="Thomas B.C."/>
            <person name="Singh A."/>
            <person name="Wilkins M.J."/>
            <person name="Karaoz U."/>
            <person name="Brodie E.L."/>
            <person name="Williams K.H."/>
            <person name="Hubbard S.S."/>
            <person name="Banfield J.F."/>
        </authorList>
    </citation>
    <scope>NUCLEOTIDE SEQUENCE [LARGE SCALE GENOMIC DNA]</scope>
</reference>
<evidence type="ECO:0000256" key="6">
    <source>
        <dbReference type="ARBA" id="ARBA00022989"/>
    </source>
</evidence>
<feature type="transmembrane region" description="Helical" evidence="8">
    <location>
        <begin position="115"/>
        <end position="132"/>
    </location>
</feature>
<evidence type="ECO:0000313" key="11">
    <source>
        <dbReference type="Proteomes" id="UP000177960"/>
    </source>
</evidence>